<reference evidence="1 2" key="1">
    <citation type="submission" date="2014-11" db="EMBL/GenBank/DDBJ databases">
        <authorList>
            <person name="Zhu J."/>
            <person name="Qi W."/>
            <person name="Song R."/>
        </authorList>
    </citation>
    <scope>NUCLEOTIDE SEQUENCE [LARGE SCALE GENOMIC DNA]</scope>
</reference>
<evidence type="ECO:0000313" key="2">
    <source>
        <dbReference type="Proteomes" id="UP000041254"/>
    </source>
</evidence>
<dbReference type="AlphaFoldDB" id="A0A0G4EB40"/>
<evidence type="ECO:0000313" key="1">
    <source>
        <dbReference type="EMBL" id="CEL92711.1"/>
    </source>
</evidence>
<dbReference type="Proteomes" id="UP000041254">
    <property type="component" value="Unassembled WGS sequence"/>
</dbReference>
<keyword evidence="2" id="KW-1185">Reference proteome</keyword>
<dbReference type="EMBL" id="CDMY01000100">
    <property type="protein sequence ID" value="CEL92711.1"/>
    <property type="molecule type" value="Genomic_DNA"/>
</dbReference>
<dbReference type="InParanoid" id="A0A0G4EB40"/>
<accession>A0A0G4EB40</accession>
<name>A0A0G4EB40_VITBC</name>
<organism evidence="1 2">
    <name type="scientific">Vitrella brassicaformis (strain CCMP3155)</name>
    <dbReference type="NCBI Taxonomy" id="1169540"/>
    <lineage>
        <taxon>Eukaryota</taxon>
        <taxon>Sar</taxon>
        <taxon>Alveolata</taxon>
        <taxon>Colpodellida</taxon>
        <taxon>Vitrellaceae</taxon>
        <taxon>Vitrella</taxon>
    </lineage>
</organism>
<protein>
    <submittedName>
        <fullName evidence="1">Uncharacterized protein</fullName>
    </submittedName>
</protein>
<gene>
    <name evidence="1" type="ORF">Vbra_23352</name>
</gene>
<dbReference type="VEuPathDB" id="CryptoDB:Vbra_23352"/>
<proteinExistence type="predicted"/>
<sequence>MAKWRALGRLLSPLGPFVSRPGREAFSLFGPQESFNETLTPILNVISHCSILLRRCDAEGPSLPLLAKRYPSSLTGRFEYSDDKIRPRPRICHSRIQFVH</sequence>